<dbReference type="Proteomes" id="UP000461768">
    <property type="component" value="Unassembled WGS sequence"/>
</dbReference>
<keyword evidence="1" id="KW-1133">Transmembrane helix</keyword>
<reference evidence="2 3" key="1">
    <citation type="submission" date="2019-09" db="EMBL/GenBank/DDBJ databases">
        <authorList>
            <person name="Valk L.C."/>
        </authorList>
    </citation>
    <scope>NUCLEOTIDE SEQUENCE [LARGE SCALE GENOMIC DNA]</scope>
    <source>
        <strain evidence="2">GalUA</strain>
    </source>
</reference>
<accession>A0A7V7UF45</accession>
<feature type="transmembrane region" description="Helical" evidence="1">
    <location>
        <begin position="318"/>
        <end position="337"/>
    </location>
</feature>
<proteinExistence type="predicted"/>
<keyword evidence="3" id="KW-1185">Reference proteome</keyword>
<evidence type="ECO:0000256" key="1">
    <source>
        <dbReference type="SAM" id="Phobius"/>
    </source>
</evidence>
<feature type="transmembrane region" description="Helical" evidence="1">
    <location>
        <begin position="20"/>
        <end position="42"/>
    </location>
</feature>
<dbReference type="AlphaFoldDB" id="A0A7V7UF45"/>
<keyword evidence="1" id="KW-0812">Transmembrane</keyword>
<feature type="transmembrane region" description="Helical" evidence="1">
    <location>
        <begin position="228"/>
        <end position="249"/>
    </location>
</feature>
<sequence length="351" mass="40889">MDSFQIFRLYQFKKNKKNQVIIYVFGITICLYLITSLMNITMSQRLSSEMQLNIIEIESLNHLAPINDEGILYIKKMPQILEISIVKGIDFFVSAGDEKLEVLGTYNFTIDDNDDYEEKIILSEALYKALEDKQNINFVHKNTEIKFTDISDFSSGNGENSINTKLVNKLFQENLEALPTILVKANLNGEVDLSEIENQLLKKGMKLHNYDRNRVNLLVFNNLKVLKYLMNTIFLFLLAITAMVSYSLCKEDKKNIAILKIHGYKNADIIKFEIIKYTNFFIRANFITIVIYSISSWLMKKILNLDLYSYAYNLLENYVRILLLEFIFGTVLTLVFCQKYLRTNLLKLIKL</sequence>
<protein>
    <recommendedName>
        <fullName evidence="4">FtsX-like permease family protein</fullName>
    </recommendedName>
</protein>
<evidence type="ECO:0008006" key="4">
    <source>
        <dbReference type="Google" id="ProtNLM"/>
    </source>
</evidence>
<gene>
    <name evidence="2" type="ORF">F7O84_15875</name>
</gene>
<evidence type="ECO:0000313" key="3">
    <source>
        <dbReference type="Proteomes" id="UP000461768"/>
    </source>
</evidence>
<organism evidence="2 3">
    <name type="scientific">Candidatus Galacturonatibacter soehngenii</name>
    <dbReference type="NCBI Taxonomy" id="2307010"/>
    <lineage>
        <taxon>Bacteria</taxon>
        <taxon>Bacillati</taxon>
        <taxon>Bacillota</taxon>
        <taxon>Clostridia</taxon>
        <taxon>Lachnospirales</taxon>
        <taxon>Lachnospiraceae</taxon>
        <taxon>Candidatus Galacturonatibacter</taxon>
    </lineage>
</organism>
<dbReference type="EMBL" id="WAGX01000007">
    <property type="protein sequence ID" value="KAB1435854.1"/>
    <property type="molecule type" value="Genomic_DNA"/>
</dbReference>
<evidence type="ECO:0000313" key="2">
    <source>
        <dbReference type="EMBL" id="KAB1435854.1"/>
    </source>
</evidence>
<name>A0A7V7UF45_9FIRM</name>
<feature type="transmembrane region" description="Helical" evidence="1">
    <location>
        <begin position="280"/>
        <end position="298"/>
    </location>
</feature>
<reference evidence="2 3" key="2">
    <citation type="submission" date="2020-02" db="EMBL/GenBank/DDBJ databases">
        <title>Candidatus Galacturonibacter soehngenii shows hetero-acetogenic catabolism of galacturonic acid but lacks a canonical carbon monoxide dehydrogenase/acetyl-CoA synthase complex.</title>
        <authorList>
            <person name="Diender M."/>
            <person name="Stouten G.R."/>
            <person name="Petersen J.F."/>
            <person name="Nielsen P.H."/>
            <person name="Dueholm M.S."/>
            <person name="Pronk J.T."/>
            <person name="Van Loosdrecht M.C.M."/>
        </authorList>
    </citation>
    <scope>NUCLEOTIDE SEQUENCE [LARGE SCALE GENOMIC DNA]</scope>
    <source>
        <strain evidence="2">GalUA</strain>
    </source>
</reference>
<keyword evidence="1" id="KW-0472">Membrane</keyword>
<comment type="caution">
    <text evidence="2">The sequence shown here is derived from an EMBL/GenBank/DDBJ whole genome shotgun (WGS) entry which is preliminary data.</text>
</comment>
<dbReference type="RefSeq" id="WP_151147493.1">
    <property type="nucleotide sequence ID" value="NZ_WAGX01000007.1"/>
</dbReference>